<protein>
    <submittedName>
        <fullName evidence="1">Uncharacterized protein</fullName>
    </submittedName>
</protein>
<reference evidence="1 2" key="1">
    <citation type="submission" date="2019-12" db="EMBL/GenBank/DDBJ databases">
        <title>Genome sequenceing of Clostridium bovifaecis.</title>
        <authorList>
            <person name="Yao Y."/>
        </authorList>
    </citation>
    <scope>NUCLEOTIDE SEQUENCE [LARGE SCALE GENOMIC DNA]</scope>
    <source>
        <strain evidence="1 2">BXX</strain>
    </source>
</reference>
<gene>
    <name evidence="1" type="ORF">GOM49_06585</name>
</gene>
<dbReference type="EMBL" id="CP046522">
    <property type="protein sequence ID" value="QGU94808.1"/>
    <property type="molecule type" value="Genomic_DNA"/>
</dbReference>
<proteinExistence type="predicted"/>
<evidence type="ECO:0000313" key="1">
    <source>
        <dbReference type="EMBL" id="QGU94808.1"/>
    </source>
</evidence>
<accession>A0A6I6F2Y0</accession>
<keyword evidence="2" id="KW-1185">Reference proteome</keyword>
<dbReference type="AlphaFoldDB" id="A0A6I6F2Y0"/>
<evidence type="ECO:0000313" key="2">
    <source>
        <dbReference type="Proteomes" id="UP000422764"/>
    </source>
</evidence>
<name>A0A6I6F2Y0_9CLOT</name>
<dbReference type="Proteomes" id="UP000422764">
    <property type="component" value="Chromosome"/>
</dbReference>
<sequence length="195" mass="22344">MKLRGLHEFLDIYFNFGNALNSRIDKELYLSIRDALKVICRSVEKGNLEIIEEACGNEKTSRATIKLLKNFNKLMYAKYRNSFNRLQFCNIEIKISKGELNTNRRGIKIPFFCFIDNKTLEVIILAFSSLSSGSVAKEAEVLKGLLNEFDLDKSLPKEIKKITYWELNSCREISLDYNKVKAVSKASLVEAVSNI</sequence>
<organism evidence="1 2">
    <name type="scientific">Clostridium bovifaecis</name>
    <dbReference type="NCBI Taxonomy" id="2184719"/>
    <lineage>
        <taxon>Bacteria</taxon>
        <taxon>Bacillati</taxon>
        <taxon>Bacillota</taxon>
        <taxon>Clostridia</taxon>
        <taxon>Eubacteriales</taxon>
        <taxon>Clostridiaceae</taxon>
        <taxon>Clostridium</taxon>
    </lineage>
</organism>